<sequence length="108" mass="11837">MPPRRLDLFGGCGFAPDGVVVLVVVAFSWWYCREEGFGSLEATFPFVGSLRHCGLAGHGVERRVGDGIWRCSVSELVGFLGGRLLFQWVGFGLACQPSVRRFFLVNGP</sequence>
<dbReference type="AlphaFoldDB" id="A0A9D4ZBK9"/>
<proteinExistence type="predicted"/>
<organism evidence="1 2">
    <name type="scientific">Adiantum capillus-veneris</name>
    <name type="common">Maidenhair fern</name>
    <dbReference type="NCBI Taxonomy" id="13818"/>
    <lineage>
        <taxon>Eukaryota</taxon>
        <taxon>Viridiplantae</taxon>
        <taxon>Streptophyta</taxon>
        <taxon>Embryophyta</taxon>
        <taxon>Tracheophyta</taxon>
        <taxon>Polypodiopsida</taxon>
        <taxon>Polypodiidae</taxon>
        <taxon>Polypodiales</taxon>
        <taxon>Pteridineae</taxon>
        <taxon>Pteridaceae</taxon>
        <taxon>Vittarioideae</taxon>
        <taxon>Adiantum</taxon>
    </lineage>
</organism>
<keyword evidence="2" id="KW-1185">Reference proteome</keyword>
<protein>
    <submittedName>
        <fullName evidence="1">Uncharacterized protein</fullName>
    </submittedName>
</protein>
<dbReference type="Proteomes" id="UP000886520">
    <property type="component" value="Chromosome 15"/>
</dbReference>
<comment type="caution">
    <text evidence="1">The sequence shown here is derived from an EMBL/GenBank/DDBJ whole genome shotgun (WGS) entry which is preliminary data.</text>
</comment>
<evidence type="ECO:0000313" key="2">
    <source>
        <dbReference type="Proteomes" id="UP000886520"/>
    </source>
</evidence>
<dbReference type="EMBL" id="JABFUD020000015">
    <property type="protein sequence ID" value="KAI5069054.1"/>
    <property type="molecule type" value="Genomic_DNA"/>
</dbReference>
<gene>
    <name evidence="1" type="ORF">GOP47_0015355</name>
</gene>
<name>A0A9D4ZBK9_ADICA</name>
<reference evidence="1" key="1">
    <citation type="submission" date="2021-01" db="EMBL/GenBank/DDBJ databases">
        <title>Adiantum capillus-veneris genome.</title>
        <authorList>
            <person name="Fang Y."/>
            <person name="Liao Q."/>
        </authorList>
    </citation>
    <scope>NUCLEOTIDE SEQUENCE</scope>
    <source>
        <strain evidence="1">H3</strain>
        <tissue evidence="1">Leaf</tissue>
    </source>
</reference>
<evidence type="ECO:0000313" key="1">
    <source>
        <dbReference type="EMBL" id="KAI5069054.1"/>
    </source>
</evidence>
<accession>A0A9D4ZBK9</accession>